<dbReference type="GO" id="GO:0036126">
    <property type="term" value="C:sperm flagellum"/>
    <property type="evidence" value="ECO:0007669"/>
    <property type="project" value="TreeGrafter"/>
</dbReference>
<dbReference type="AlphaFoldDB" id="A0A1B6CJC0"/>
<feature type="compositionally biased region" description="Basic and acidic residues" evidence="2">
    <location>
        <begin position="92"/>
        <end position="111"/>
    </location>
</feature>
<dbReference type="PANTHER" id="PTHR31516:SF17">
    <property type="entry name" value="STABILIZER OF AXONEMAL MICROTUBULES 2"/>
    <property type="match status" value="1"/>
</dbReference>
<feature type="non-terminal residue" evidence="3">
    <location>
        <position position="1"/>
    </location>
</feature>
<comment type="similarity">
    <text evidence="1">Belongs to the FAM154 family.</text>
</comment>
<sequence>TVKKQEASLKQEGNMEKVSTSLTDYTMLPRERNIAGRHVANLKTEGEFEDSTEMHSEFKDSPRERPVVKRQKTNLKMEGELNLEPESSEYSDFTRERPHTKRLEDNLKLEGDQENSTEVKSQYVEYKTERPKLKRVQTNLRTEGADYLRLEGEIPIGSGKVFDRKIEYDPEYRSSYIPLNAKRDIASKPSDEIIKSKDGLCDQHSEMHDQFVRYPEGAPRSPVKRPLTNLKMEGSMDGEAEYHAAFKVLDVTVPEVSGVPKVKEGQSRRSAVSRSINRVIQDSTSESTDSNGPTYRLMVQNVDDIKPDNRSFVVLTDNNNNDTEIVDNLTQNRWMMRSENAKTASENKWVPSWVENSKQH</sequence>
<evidence type="ECO:0000313" key="3">
    <source>
        <dbReference type="EMBL" id="JAS13498.1"/>
    </source>
</evidence>
<dbReference type="PANTHER" id="PTHR31516">
    <property type="entry name" value="STABILIZER OF AXONEMAL MICROTUBULES 2"/>
    <property type="match status" value="1"/>
</dbReference>
<name>A0A1B6CJC0_9HEMI</name>
<dbReference type="GO" id="GO:0036064">
    <property type="term" value="C:ciliary basal body"/>
    <property type="evidence" value="ECO:0007669"/>
    <property type="project" value="TreeGrafter"/>
</dbReference>
<evidence type="ECO:0000256" key="1">
    <source>
        <dbReference type="ARBA" id="ARBA00008738"/>
    </source>
</evidence>
<dbReference type="GO" id="GO:0005814">
    <property type="term" value="C:centriole"/>
    <property type="evidence" value="ECO:0007669"/>
    <property type="project" value="TreeGrafter"/>
</dbReference>
<accession>A0A1B6CJC0</accession>
<feature type="region of interest" description="Disordered" evidence="2">
    <location>
        <begin position="36"/>
        <end position="120"/>
    </location>
</feature>
<dbReference type="GO" id="GO:0008017">
    <property type="term" value="F:microtubule binding"/>
    <property type="evidence" value="ECO:0007669"/>
    <property type="project" value="InterPro"/>
</dbReference>
<protein>
    <submittedName>
        <fullName evidence="3">Uncharacterized protein</fullName>
    </submittedName>
</protein>
<dbReference type="InterPro" id="IPR033336">
    <property type="entry name" value="SAXO1/2"/>
</dbReference>
<feature type="compositionally biased region" description="Basic and acidic residues" evidence="2">
    <location>
        <begin position="52"/>
        <end position="67"/>
    </location>
</feature>
<dbReference type="GO" id="GO:0005879">
    <property type="term" value="C:axonemal microtubule"/>
    <property type="evidence" value="ECO:0007669"/>
    <property type="project" value="TreeGrafter"/>
</dbReference>
<organism evidence="3">
    <name type="scientific">Clastoptera arizonana</name>
    <name type="common">Arizona spittle bug</name>
    <dbReference type="NCBI Taxonomy" id="38151"/>
    <lineage>
        <taxon>Eukaryota</taxon>
        <taxon>Metazoa</taxon>
        <taxon>Ecdysozoa</taxon>
        <taxon>Arthropoda</taxon>
        <taxon>Hexapoda</taxon>
        <taxon>Insecta</taxon>
        <taxon>Pterygota</taxon>
        <taxon>Neoptera</taxon>
        <taxon>Paraneoptera</taxon>
        <taxon>Hemiptera</taxon>
        <taxon>Auchenorrhyncha</taxon>
        <taxon>Cercopoidea</taxon>
        <taxon>Clastopteridae</taxon>
        <taxon>Clastoptera</taxon>
    </lineage>
</organism>
<evidence type="ECO:0000256" key="2">
    <source>
        <dbReference type="SAM" id="MobiDB-lite"/>
    </source>
</evidence>
<proteinExistence type="inferred from homology"/>
<gene>
    <name evidence="3" type="ORF">g.328</name>
</gene>
<reference evidence="3" key="1">
    <citation type="submission" date="2015-12" db="EMBL/GenBank/DDBJ databases">
        <title>De novo transcriptome assembly of four potential Pierce s Disease insect vectors from Arizona vineyards.</title>
        <authorList>
            <person name="Tassone E.E."/>
        </authorList>
    </citation>
    <scope>NUCLEOTIDE SEQUENCE</scope>
</reference>
<dbReference type="EMBL" id="GEDC01023800">
    <property type="protein sequence ID" value="JAS13498.1"/>
    <property type="molecule type" value="Transcribed_RNA"/>
</dbReference>